<dbReference type="Pfam" id="PF02518">
    <property type="entry name" value="HATPase_c"/>
    <property type="match status" value="1"/>
</dbReference>
<dbReference type="InterPro" id="IPR005467">
    <property type="entry name" value="His_kinase_dom"/>
</dbReference>
<dbReference type="PRINTS" id="PR00344">
    <property type="entry name" value="BCTRLSENSOR"/>
</dbReference>
<keyword evidence="8" id="KW-0902">Two-component regulatory system</keyword>
<dbReference type="GO" id="GO:0005524">
    <property type="term" value="F:ATP binding"/>
    <property type="evidence" value="ECO:0007669"/>
    <property type="project" value="UniProtKB-KW"/>
</dbReference>
<accession>A0A2G1BXU4</accession>
<dbReference type="CDD" id="cd00082">
    <property type="entry name" value="HisKA"/>
    <property type="match status" value="1"/>
</dbReference>
<evidence type="ECO:0000256" key="2">
    <source>
        <dbReference type="ARBA" id="ARBA00012438"/>
    </source>
</evidence>
<comment type="caution">
    <text evidence="11">The sequence shown here is derived from an EMBL/GenBank/DDBJ whole genome shotgun (WGS) entry which is preliminary data.</text>
</comment>
<keyword evidence="7" id="KW-0067">ATP-binding</keyword>
<dbReference type="Gene3D" id="3.30.565.10">
    <property type="entry name" value="Histidine kinase-like ATPase, C-terminal domain"/>
    <property type="match status" value="1"/>
</dbReference>
<feature type="domain" description="Histidine kinase" evidence="9">
    <location>
        <begin position="158"/>
        <end position="365"/>
    </location>
</feature>
<dbReference type="PROSITE" id="PS50109">
    <property type="entry name" value="HIS_KIN"/>
    <property type="match status" value="1"/>
</dbReference>
<organism evidence="11 12">
    <name type="scientific">Tenacibaculum discolor</name>
    <dbReference type="NCBI Taxonomy" id="361581"/>
    <lineage>
        <taxon>Bacteria</taxon>
        <taxon>Pseudomonadati</taxon>
        <taxon>Bacteroidota</taxon>
        <taxon>Flavobacteriia</taxon>
        <taxon>Flavobacteriales</taxon>
        <taxon>Flavobacteriaceae</taxon>
        <taxon>Tenacibaculum</taxon>
    </lineage>
</organism>
<dbReference type="EMBL" id="JAUYVU010000004">
    <property type="protein sequence ID" value="MDP2541150.1"/>
    <property type="molecule type" value="Genomic_DNA"/>
</dbReference>
<dbReference type="SMART" id="SM00387">
    <property type="entry name" value="HATPase_c"/>
    <property type="match status" value="1"/>
</dbReference>
<dbReference type="PANTHER" id="PTHR43065:SF46">
    <property type="entry name" value="C4-DICARBOXYLATE TRANSPORT SENSOR PROTEIN DCTB"/>
    <property type="match status" value="1"/>
</dbReference>
<keyword evidence="3" id="KW-0597">Phosphoprotein</keyword>
<proteinExistence type="predicted"/>
<evidence type="ECO:0000256" key="5">
    <source>
        <dbReference type="ARBA" id="ARBA00022741"/>
    </source>
</evidence>
<reference evidence="11" key="2">
    <citation type="submission" date="2017-10" db="EMBL/GenBank/DDBJ databases">
        <authorList>
            <person name="Enke T.N."/>
            <person name="Cordero O.X."/>
        </authorList>
    </citation>
    <scope>NUCLEOTIDE SEQUENCE</scope>
    <source>
        <strain evidence="11">4G03</strain>
    </source>
</reference>
<evidence type="ECO:0000256" key="1">
    <source>
        <dbReference type="ARBA" id="ARBA00000085"/>
    </source>
</evidence>
<reference evidence="11 12" key="1">
    <citation type="journal article" date="2016" name="Nat. Commun.">
        <title>Microbial interactions lead to rapid micro-scale successions on model marine particles.</title>
        <authorList>
            <person name="Datta M.S."/>
            <person name="Sliwerska E."/>
            <person name="Gore J."/>
            <person name="Polz M.F."/>
            <person name="Cordero O.X."/>
        </authorList>
    </citation>
    <scope>NUCLEOTIDE SEQUENCE [LARGE SCALE GENOMIC DNA]</scope>
    <source>
        <strain evidence="11 12">4G03</strain>
    </source>
</reference>
<reference evidence="10 13" key="3">
    <citation type="submission" date="2023-07" db="EMBL/GenBank/DDBJ databases">
        <title>Genome content predicts the carbon catabolic preferences of heterotrophic bacteria.</title>
        <authorList>
            <person name="Gralka M."/>
        </authorList>
    </citation>
    <scope>NUCLEOTIDE SEQUENCE [LARGE SCALE GENOMIC DNA]</scope>
    <source>
        <strain evidence="10 13">4G03</strain>
    </source>
</reference>
<dbReference type="SMART" id="SM00388">
    <property type="entry name" value="HisKA"/>
    <property type="match status" value="1"/>
</dbReference>
<dbReference type="EC" id="2.7.13.3" evidence="2"/>
<keyword evidence="5" id="KW-0547">Nucleotide-binding</keyword>
<dbReference type="GO" id="GO:0000155">
    <property type="term" value="F:phosphorelay sensor kinase activity"/>
    <property type="evidence" value="ECO:0007669"/>
    <property type="project" value="InterPro"/>
</dbReference>
<evidence type="ECO:0000256" key="4">
    <source>
        <dbReference type="ARBA" id="ARBA00022679"/>
    </source>
</evidence>
<evidence type="ECO:0000313" key="11">
    <source>
        <dbReference type="EMBL" id="PHN98862.1"/>
    </source>
</evidence>
<dbReference type="AlphaFoldDB" id="A0A2G1BXU4"/>
<dbReference type="SUPFAM" id="SSF47384">
    <property type="entry name" value="Homodimeric domain of signal transducing histidine kinase"/>
    <property type="match status" value="1"/>
</dbReference>
<comment type="catalytic activity">
    <reaction evidence="1">
        <text>ATP + protein L-histidine = ADP + protein N-phospho-L-histidine.</text>
        <dbReference type="EC" id="2.7.13.3"/>
    </reaction>
</comment>
<evidence type="ECO:0000313" key="12">
    <source>
        <dbReference type="Proteomes" id="UP000222163"/>
    </source>
</evidence>
<evidence type="ECO:0000256" key="3">
    <source>
        <dbReference type="ARBA" id="ARBA00022553"/>
    </source>
</evidence>
<protein>
    <recommendedName>
        <fullName evidence="2">histidine kinase</fullName>
        <ecNumber evidence="2">2.7.13.3</ecNumber>
    </recommendedName>
</protein>
<dbReference type="Proteomes" id="UP001242342">
    <property type="component" value="Unassembled WGS sequence"/>
</dbReference>
<evidence type="ECO:0000313" key="10">
    <source>
        <dbReference type="EMBL" id="MDP2541150.1"/>
    </source>
</evidence>
<keyword evidence="6 11" id="KW-0418">Kinase</keyword>
<dbReference type="InterPro" id="IPR004358">
    <property type="entry name" value="Sig_transdc_His_kin-like_C"/>
</dbReference>
<dbReference type="InterPro" id="IPR036097">
    <property type="entry name" value="HisK_dim/P_sf"/>
</dbReference>
<dbReference type="Proteomes" id="UP000222163">
    <property type="component" value="Unassembled WGS sequence"/>
</dbReference>
<dbReference type="RefSeq" id="WP_099213995.1">
    <property type="nucleotide sequence ID" value="NZ_JAUYVU010000004.1"/>
</dbReference>
<evidence type="ECO:0000256" key="6">
    <source>
        <dbReference type="ARBA" id="ARBA00022777"/>
    </source>
</evidence>
<dbReference type="InterPro" id="IPR003594">
    <property type="entry name" value="HATPase_dom"/>
</dbReference>
<evidence type="ECO:0000313" key="13">
    <source>
        <dbReference type="Proteomes" id="UP001242342"/>
    </source>
</evidence>
<name>A0A2G1BXU4_9FLAO</name>
<dbReference type="Gene3D" id="1.10.287.130">
    <property type="match status" value="1"/>
</dbReference>
<sequence>MRSASATEKELKERIKELTCLYEVTSLIINANLDQVDVALKAIAKSLKKALQFPKNTRVFIDTEKYSEEESKTEEEFCIISSPISVFNIPKGKISAFIRGKELKDNLYLKEEKELFDTVAIKIGGLLERIEIKNNELSMRRKMEHADRLSILGELTAGIAHELNTPLANILGYSELLKADMSSNEKVLADVDKIIQSAIFSREVVKKLMYFACEMPQEMKKVNIIPSIKDAINLLDATFRRQSVKYLVKVEESELWLRADTVQLTQIIFNLIINAIYFSPKDGLVTIETFQTDKEVVLRISDEGIGLSNEALEKVFQPFFTTKPTGEGTGLGLSVVHGIVSSHKGTITAKNGIEKGAIFEVRLPK</sequence>
<keyword evidence="13" id="KW-1185">Reference proteome</keyword>
<dbReference type="InterPro" id="IPR036890">
    <property type="entry name" value="HATPase_C_sf"/>
</dbReference>
<dbReference type="PANTHER" id="PTHR43065">
    <property type="entry name" value="SENSOR HISTIDINE KINASE"/>
    <property type="match status" value="1"/>
</dbReference>
<dbReference type="InterPro" id="IPR003661">
    <property type="entry name" value="HisK_dim/P_dom"/>
</dbReference>
<keyword evidence="4" id="KW-0808">Transferase</keyword>
<evidence type="ECO:0000259" key="9">
    <source>
        <dbReference type="PROSITE" id="PS50109"/>
    </source>
</evidence>
<dbReference type="EMBL" id="PDUU01000002">
    <property type="protein sequence ID" value="PHN98862.1"/>
    <property type="molecule type" value="Genomic_DNA"/>
</dbReference>
<evidence type="ECO:0000256" key="7">
    <source>
        <dbReference type="ARBA" id="ARBA00022840"/>
    </source>
</evidence>
<dbReference type="SUPFAM" id="SSF55874">
    <property type="entry name" value="ATPase domain of HSP90 chaperone/DNA topoisomerase II/histidine kinase"/>
    <property type="match status" value="1"/>
</dbReference>
<dbReference type="Pfam" id="PF00512">
    <property type="entry name" value="HisKA"/>
    <property type="match status" value="1"/>
</dbReference>
<evidence type="ECO:0000256" key="8">
    <source>
        <dbReference type="ARBA" id="ARBA00023012"/>
    </source>
</evidence>
<dbReference type="CDD" id="cd00075">
    <property type="entry name" value="HATPase"/>
    <property type="match status" value="1"/>
</dbReference>
<gene>
    <name evidence="11" type="ORF">CSC81_01360</name>
    <name evidence="10" type="ORF">Q8W23_06625</name>
</gene>